<evidence type="ECO:0000259" key="4">
    <source>
        <dbReference type="Pfam" id="PF07804"/>
    </source>
</evidence>
<organism evidence="6 7">
    <name type="scientific">Dactylosporangium roseum</name>
    <dbReference type="NCBI Taxonomy" id="47989"/>
    <lineage>
        <taxon>Bacteria</taxon>
        <taxon>Bacillati</taxon>
        <taxon>Actinomycetota</taxon>
        <taxon>Actinomycetes</taxon>
        <taxon>Micromonosporales</taxon>
        <taxon>Micromonosporaceae</taxon>
        <taxon>Dactylosporangium</taxon>
    </lineage>
</organism>
<dbReference type="InterPro" id="IPR012893">
    <property type="entry name" value="HipA-like_C"/>
</dbReference>
<accession>A0ABY5Z2I2</accession>
<reference evidence="6" key="1">
    <citation type="submission" date="2021-04" db="EMBL/GenBank/DDBJ databases">
        <title>Biosynthetic gene clusters of Dactylosporangioum roseum.</title>
        <authorList>
            <person name="Hartkoorn R.C."/>
            <person name="Beaudoing E."/>
            <person name="Hot D."/>
            <person name="Moureu S."/>
        </authorList>
    </citation>
    <scope>NUCLEOTIDE SEQUENCE</scope>
    <source>
        <strain evidence="6">NRRL B-16295</strain>
    </source>
</reference>
<gene>
    <name evidence="6" type="ORF">Drose_35110</name>
</gene>
<keyword evidence="2" id="KW-0808">Transferase</keyword>
<dbReference type="PANTHER" id="PTHR37419:SF8">
    <property type="entry name" value="TOXIN YJJJ"/>
    <property type="match status" value="1"/>
</dbReference>
<evidence type="ECO:0000256" key="3">
    <source>
        <dbReference type="ARBA" id="ARBA00022777"/>
    </source>
</evidence>
<dbReference type="InterPro" id="IPR017508">
    <property type="entry name" value="HipA_N1"/>
</dbReference>
<evidence type="ECO:0000313" key="7">
    <source>
        <dbReference type="Proteomes" id="UP001058271"/>
    </source>
</evidence>
<proteinExistence type="inferred from homology"/>
<protein>
    <submittedName>
        <fullName evidence="6">Type II toxin-antitoxin system HipA family toxin</fullName>
    </submittedName>
</protein>
<keyword evidence="3" id="KW-0418">Kinase</keyword>
<sequence>MAPPRDAFVWAWLPGATEPVVAGRVVAVDGDRYVFAYGQSYLARPDAVPLYAPELPLREGPIEPRRNLPLAGCLRDASPDAWGRRVILARRFGHLDRDADTASLDELTYMLTSGSDRVGGLDFQASATQYVARDETAELAELIGAAEALEAGRPLSPALGEALTRGTSIGGARPKVTVLDQGRHLIAKLSSTSDYYPVVKAEAVGMILARRVGLNVAACEVIRCAGRDVLLVERFDRTTTPGQRRMMVSALTILGEDEMGARHAGYPDLADAVRKQFTDAGQHLRELFARMVFNVCIGNTDDHLRNHAAFWDGVQLSLTPAYDLCPQPRSGETANQALNLTRTPGERASQLRLCRKAAPEFLLSDRDADQIIEAQLDVIRRDWDDAADEAQLTKAERGQLWQRQILNPYIHYDQA</sequence>
<dbReference type="Proteomes" id="UP001058271">
    <property type="component" value="Chromosome"/>
</dbReference>
<evidence type="ECO:0000256" key="1">
    <source>
        <dbReference type="ARBA" id="ARBA00010164"/>
    </source>
</evidence>
<evidence type="ECO:0000259" key="5">
    <source>
        <dbReference type="Pfam" id="PF13657"/>
    </source>
</evidence>
<comment type="similarity">
    <text evidence="1">Belongs to the HipA Ser/Thr kinase family.</text>
</comment>
<dbReference type="InterPro" id="IPR052028">
    <property type="entry name" value="HipA_Ser/Thr_kinase"/>
</dbReference>
<feature type="domain" description="HipA N-terminal subdomain 1" evidence="5">
    <location>
        <begin position="22"/>
        <end position="123"/>
    </location>
</feature>
<feature type="domain" description="HipA-like C-terminal" evidence="4">
    <location>
        <begin position="167"/>
        <end position="383"/>
    </location>
</feature>
<dbReference type="PANTHER" id="PTHR37419">
    <property type="entry name" value="SERINE/THREONINE-PROTEIN KINASE TOXIN HIPA"/>
    <property type="match status" value="1"/>
</dbReference>
<evidence type="ECO:0000313" key="6">
    <source>
        <dbReference type="EMBL" id="UWZ36230.1"/>
    </source>
</evidence>
<dbReference type="Pfam" id="PF13657">
    <property type="entry name" value="Couple_hipA"/>
    <property type="match status" value="1"/>
</dbReference>
<name>A0ABY5Z2I2_9ACTN</name>
<dbReference type="Pfam" id="PF07804">
    <property type="entry name" value="HipA_C"/>
    <property type="match status" value="1"/>
</dbReference>
<keyword evidence="7" id="KW-1185">Reference proteome</keyword>
<dbReference type="RefSeq" id="WP_260725554.1">
    <property type="nucleotide sequence ID" value="NZ_BAAABS010000059.1"/>
</dbReference>
<dbReference type="EMBL" id="CP073721">
    <property type="protein sequence ID" value="UWZ36230.1"/>
    <property type="molecule type" value="Genomic_DNA"/>
</dbReference>
<evidence type="ECO:0000256" key="2">
    <source>
        <dbReference type="ARBA" id="ARBA00022679"/>
    </source>
</evidence>